<dbReference type="SUPFAM" id="SSF103473">
    <property type="entry name" value="MFS general substrate transporter"/>
    <property type="match status" value="1"/>
</dbReference>
<evidence type="ECO:0000256" key="5">
    <source>
        <dbReference type="ARBA" id="ARBA00023136"/>
    </source>
</evidence>
<dbReference type="Proteomes" id="UP000823736">
    <property type="component" value="Unassembled WGS sequence"/>
</dbReference>
<comment type="subcellular location">
    <subcellularLocation>
        <location evidence="1">Membrane</location>
        <topology evidence="1">Multi-pass membrane protein</topology>
    </subcellularLocation>
</comment>
<comment type="caution">
    <text evidence="9">The sequence shown here is derived from an EMBL/GenBank/DDBJ whole genome shotgun (WGS) entry which is preliminary data.</text>
</comment>
<evidence type="ECO:0000256" key="7">
    <source>
        <dbReference type="SAM" id="Phobius"/>
    </source>
</evidence>
<evidence type="ECO:0000256" key="4">
    <source>
        <dbReference type="ARBA" id="ARBA00022989"/>
    </source>
</evidence>
<dbReference type="InterPro" id="IPR052983">
    <property type="entry name" value="MFS_Riboflavin_Transporter"/>
</dbReference>
<dbReference type="RefSeq" id="WP_209491737.1">
    <property type="nucleotide sequence ID" value="NZ_JAGGLC010000004.1"/>
</dbReference>
<keyword evidence="3 7" id="KW-0812">Transmembrane</keyword>
<evidence type="ECO:0000256" key="1">
    <source>
        <dbReference type="ARBA" id="ARBA00004141"/>
    </source>
</evidence>
<feature type="domain" description="Major facilitator superfamily (MFS) profile" evidence="8">
    <location>
        <begin position="22"/>
        <end position="423"/>
    </location>
</feature>
<keyword evidence="5 7" id="KW-0472">Membrane</keyword>
<name>A0A8T4H2K6_9EURY</name>
<feature type="transmembrane region" description="Helical" evidence="7">
    <location>
        <begin position="334"/>
        <end position="357"/>
    </location>
</feature>
<feature type="transmembrane region" description="Helical" evidence="7">
    <location>
        <begin position="378"/>
        <end position="395"/>
    </location>
</feature>
<evidence type="ECO:0000313" key="9">
    <source>
        <dbReference type="EMBL" id="MBP1987468.1"/>
    </source>
</evidence>
<dbReference type="Pfam" id="PF07690">
    <property type="entry name" value="MFS_1"/>
    <property type="match status" value="1"/>
</dbReference>
<reference evidence="9" key="1">
    <citation type="submission" date="2021-03" db="EMBL/GenBank/DDBJ databases">
        <title>Genomic Encyclopedia of Type Strains, Phase IV (KMG-IV): sequencing the most valuable type-strain genomes for metagenomic binning, comparative biology and taxonomic classification.</title>
        <authorList>
            <person name="Goeker M."/>
        </authorList>
    </citation>
    <scope>NUCLEOTIDE SEQUENCE</scope>
    <source>
        <strain evidence="9">DSM 26232</strain>
    </source>
</reference>
<gene>
    <name evidence="9" type="ORF">J2753_001969</name>
</gene>
<keyword evidence="10" id="KW-1185">Reference proteome</keyword>
<sequence length="426" mass="43198">MGGQTTNSAAAEGALPFSRWWLVVAAAFGMGAAGSYEFVWSSIRGPLGSQVGASEQTLGSLFTLLIVAQTLSQFPAGWVRDRYGPRLPMLVGTVMLAGGYGALSVVATPIATAVAVLVGGSGAGTVYSVTVNTPVKWFSTHRGLATGLVTMAYSGLSVALIPAVRGGIGGTFASTLFALAALVLVACLVGIVVIRDPEEGTSDDSTQEDTTSEANEGISDDSSDGVSEAPSYGWREAMRTWQFWLLYAVFVVINGIGLMLIEKVIAFADGLGLPAAVATGAASTIAFGDGAGVVSGGVVADRLHPTRTVGVALLLGSLAVAGAVVAGGNGYGTVFVLLVGATAFFRSPVFAVFPGLLSDYYGTGHSSENYAVMYTGKLWGSVLGGTATSALIAAIGWGQSFLLAAGLLALAGLAMFAVRPVERTAA</sequence>
<dbReference type="InterPro" id="IPR011701">
    <property type="entry name" value="MFS"/>
</dbReference>
<keyword evidence="2" id="KW-0813">Transport</keyword>
<accession>A0A8T4H2K6</accession>
<dbReference type="GO" id="GO:0022857">
    <property type="term" value="F:transmembrane transporter activity"/>
    <property type="evidence" value="ECO:0007669"/>
    <property type="project" value="InterPro"/>
</dbReference>
<dbReference type="AlphaFoldDB" id="A0A8T4H2K6"/>
<dbReference type="PROSITE" id="PS50850">
    <property type="entry name" value="MFS"/>
    <property type="match status" value="1"/>
</dbReference>
<dbReference type="PANTHER" id="PTHR43385">
    <property type="entry name" value="RIBOFLAVIN TRANSPORTER RIBJ"/>
    <property type="match status" value="1"/>
</dbReference>
<feature type="transmembrane region" description="Helical" evidence="7">
    <location>
        <begin position="59"/>
        <end position="79"/>
    </location>
</feature>
<evidence type="ECO:0000256" key="2">
    <source>
        <dbReference type="ARBA" id="ARBA00022448"/>
    </source>
</evidence>
<feature type="compositionally biased region" description="Acidic residues" evidence="6">
    <location>
        <begin position="199"/>
        <end position="211"/>
    </location>
</feature>
<feature type="transmembrane region" description="Helical" evidence="7">
    <location>
        <begin position="176"/>
        <end position="194"/>
    </location>
</feature>
<evidence type="ECO:0000313" key="10">
    <source>
        <dbReference type="Proteomes" id="UP000823736"/>
    </source>
</evidence>
<dbReference type="PANTHER" id="PTHR43385:SF1">
    <property type="entry name" value="RIBOFLAVIN TRANSPORTER RIBJ"/>
    <property type="match status" value="1"/>
</dbReference>
<dbReference type="InterPro" id="IPR036259">
    <property type="entry name" value="MFS_trans_sf"/>
</dbReference>
<protein>
    <submittedName>
        <fullName evidence="9">OFA family oxalate/formate antiporter-like MFS transporter</fullName>
    </submittedName>
</protein>
<feature type="transmembrane region" description="Helical" evidence="7">
    <location>
        <begin position="143"/>
        <end position="164"/>
    </location>
</feature>
<evidence type="ECO:0000256" key="6">
    <source>
        <dbReference type="SAM" id="MobiDB-lite"/>
    </source>
</evidence>
<feature type="transmembrane region" description="Helical" evidence="7">
    <location>
        <begin position="20"/>
        <end position="39"/>
    </location>
</feature>
<evidence type="ECO:0000256" key="3">
    <source>
        <dbReference type="ARBA" id="ARBA00022692"/>
    </source>
</evidence>
<dbReference type="InterPro" id="IPR020846">
    <property type="entry name" value="MFS_dom"/>
</dbReference>
<evidence type="ECO:0000259" key="8">
    <source>
        <dbReference type="PROSITE" id="PS50850"/>
    </source>
</evidence>
<dbReference type="OrthoDB" id="359492at2157"/>
<feature type="transmembrane region" description="Helical" evidence="7">
    <location>
        <begin position="401"/>
        <end position="418"/>
    </location>
</feature>
<dbReference type="EMBL" id="JAGGLC010000004">
    <property type="protein sequence ID" value="MBP1987468.1"/>
    <property type="molecule type" value="Genomic_DNA"/>
</dbReference>
<keyword evidence="4 7" id="KW-1133">Transmembrane helix</keyword>
<proteinExistence type="predicted"/>
<organism evidence="9 10">
    <name type="scientific">Halolamina salifodinae</name>
    <dbReference type="NCBI Taxonomy" id="1202767"/>
    <lineage>
        <taxon>Archaea</taxon>
        <taxon>Methanobacteriati</taxon>
        <taxon>Methanobacteriota</taxon>
        <taxon>Stenosarchaea group</taxon>
        <taxon>Halobacteria</taxon>
        <taxon>Halobacteriales</taxon>
        <taxon>Haloferacaceae</taxon>
    </lineage>
</organism>
<feature type="transmembrane region" description="Helical" evidence="7">
    <location>
        <begin position="241"/>
        <end position="261"/>
    </location>
</feature>
<feature type="transmembrane region" description="Helical" evidence="7">
    <location>
        <begin position="309"/>
        <end position="328"/>
    </location>
</feature>
<feature type="transmembrane region" description="Helical" evidence="7">
    <location>
        <begin position="100"/>
        <end position="123"/>
    </location>
</feature>
<dbReference type="Gene3D" id="1.20.1250.20">
    <property type="entry name" value="MFS general substrate transporter like domains"/>
    <property type="match status" value="2"/>
</dbReference>
<dbReference type="GO" id="GO:0016020">
    <property type="term" value="C:membrane"/>
    <property type="evidence" value="ECO:0007669"/>
    <property type="project" value="UniProtKB-SubCell"/>
</dbReference>
<feature type="region of interest" description="Disordered" evidence="6">
    <location>
        <begin position="199"/>
        <end position="227"/>
    </location>
</feature>